<dbReference type="PROSITE" id="PS51177">
    <property type="entry name" value="LUMAZINE_BIND"/>
    <property type="match status" value="1"/>
</dbReference>
<proteinExistence type="predicted"/>
<gene>
    <name evidence="4" type="ORF">QJS10_CPA02g01192</name>
</gene>
<dbReference type="InterPro" id="IPR023366">
    <property type="entry name" value="ATP_synth_asu-like_sf"/>
</dbReference>
<reference evidence="4" key="1">
    <citation type="journal article" date="2023" name="Nat. Commun.">
        <title>Diploid and tetraploid genomes of Acorus and the evolution of monocots.</title>
        <authorList>
            <person name="Ma L."/>
            <person name="Liu K.W."/>
            <person name="Li Z."/>
            <person name="Hsiao Y.Y."/>
            <person name="Qi Y."/>
            <person name="Fu T."/>
            <person name="Tang G.D."/>
            <person name="Zhang D."/>
            <person name="Sun W.H."/>
            <person name="Liu D.K."/>
            <person name="Li Y."/>
            <person name="Chen G.Z."/>
            <person name="Liu X.D."/>
            <person name="Liao X.Y."/>
            <person name="Jiang Y.T."/>
            <person name="Yu X."/>
            <person name="Hao Y."/>
            <person name="Huang J."/>
            <person name="Zhao X.W."/>
            <person name="Ke S."/>
            <person name="Chen Y.Y."/>
            <person name="Wu W.L."/>
            <person name="Hsu J.L."/>
            <person name="Lin Y.F."/>
            <person name="Huang M.D."/>
            <person name="Li C.Y."/>
            <person name="Huang L."/>
            <person name="Wang Z.W."/>
            <person name="Zhao X."/>
            <person name="Zhong W.Y."/>
            <person name="Peng D.H."/>
            <person name="Ahmad S."/>
            <person name="Lan S."/>
            <person name="Zhang J.S."/>
            <person name="Tsai W.C."/>
            <person name="Van de Peer Y."/>
            <person name="Liu Z.J."/>
        </authorList>
    </citation>
    <scope>NUCLEOTIDE SEQUENCE</scope>
    <source>
        <strain evidence="4">CP</strain>
    </source>
</reference>
<dbReference type="GO" id="GO:0009231">
    <property type="term" value="P:riboflavin biosynthetic process"/>
    <property type="evidence" value="ECO:0007669"/>
    <property type="project" value="TreeGrafter"/>
</dbReference>
<protein>
    <recommendedName>
        <fullName evidence="3">Lumazine-binding domain-containing protein</fullName>
    </recommendedName>
</protein>
<reference evidence="4" key="2">
    <citation type="submission" date="2023-06" db="EMBL/GenBank/DDBJ databases">
        <authorList>
            <person name="Ma L."/>
            <person name="Liu K.-W."/>
            <person name="Li Z."/>
            <person name="Hsiao Y.-Y."/>
            <person name="Qi Y."/>
            <person name="Fu T."/>
            <person name="Tang G."/>
            <person name="Zhang D."/>
            <person name="Sun W.-H."/>
            <person name="Liu D.-K."/>
            <person name="Li Y."/>
            <person name="Chen G.-Z."/>
            <person name="Liu X.-D."/>
            <person name="Liao X.-Y."/>
            <person name="Jiang Y.-T."/>
            <person name="Yu X."/>
            <person name="Hao Y."/>
            <person name="Huang J."/>
            <person name="Zhao X.-W."/>
            <person name="Ke S."/>
            <person name="Chen Y.-Y."/>
            <person name="Wu W.-L."/>
            <person name="Hsu J.-L."/>
            <person name="Lin Y.-F."/>
            <person name="Huang M.-D."/>
            <person name="Li C.-Y."/>
            <person name="Huang L."/>
            <person name="Wang Z.-W."/>
            <person name="Zhao X."/>
            <person name="Zhong W.-Y."/>
            <person name="Peng D.-H."/>
            <person name="Ahmad S."/>
            <person name="Lan S."/>
            <person name="Zhang J.-S."/>
            <person name="Tsai W.-C."/>
            <person name="Van De Peer Y."/>
            <person name="Liu Z.-J."/>
        </authorList>
    </citation>
    <scope>NUCLEOTIDE SEQUENCE</scope>
    <source>
        <strain evidence="4">CP</strain>
        <tissue evidence="4">Leaves</tissue>
    </source>
</reference>
<feature type="domain" description="Lumazine-binding" evidence="3">
    <location>
        <begin position="5"/>
        <end position="63"/>
    </location>
</feature>
<dbReference type="AlphaFoldDB" id="A0AAV9FDV9"/>
<keyword evidence="5" id="KW-1185">Reference proteome</keyword>
<organism evidence="4 5">
    <name type="scientific">Acorus calamus</name>
    <name type="common">Sweet flag</name>
    <dbReference type="NCBI Taxonomy" id="4465"/>
    <lineage>
        <taxon>Eukaryota</taxon>
        <taxon>Viridiplantae</taxon>
        <taxon>Streptophyta</taxon>
        <taxon>Embryophyta</taxon>
        <taxon>Tracheophyta</taxon>
        <taxon>Spermatophyta</taxon>
        <taxon>Magnoliopsida</taxon>
        <taxon>Liliopsida</taxon>
        <taxon>Acoraceae</taxon>
        <taxon>Acorus</taxon>
    </lineage>
</organism>
<sequence>MRLSLFTGIIEEIGEVRHLGGGSFYMHITRKTVLDGISLGDSIAVNGACPTVTIFDHAGGGTE</sequence>
<dbReference type="InterPro" id="IPR017938">
    <property type="entry name" value="Riboflavin_synthase-like_b-brl"/>
</dbReference>
<dbReference type="EMBL" id="JAUJYO010000002">
    <property type="protein sequence ID" value="KAK1323459.1"/>
    <property type="molecule type" value="Genomic_DNA"/>
</dbReference>
<dbReference type="InterPro" id="IPR026017">
    <property type="entry name" value="Lumazine-bd_dom"/>
</dbReference>
<dbReference type="Gene3D" id="2.40.30.20">
    <property type="match status" value="1"/>
</dbReference>
<name>A0AAV9FDV9_ACOCL</name>
<evidence type="ECO:0000313" key="4">
    <source>
        <dbReference type="EMBL" id="KAK1323459.1"/>
    </source>
</evidence>
<dbReference type="PANTHER" id="PTHR21098:SF0">
    <property type="entry name" value="RIBOFLAVIN SYNTHASE"/>
    <property type="match status" value="1"/>
</dbReference>
<dbReference type="SUPFAM" id="SSF63380">
    <property type="entry name" value="Riboflavin synthase domain-like"/>
    <property type="match status" value="1"/>
</dbReference>
<dbReference type="PANTHER" id="PTHR21098">
    <property type="entry name" value="RIBOFLAVIN SYNTHASE ALPHA CHAIN"/>
    <property type="match status" value="1"/>
</dbReference>
<keyword evidence="1" id="KW-0677">Repeat</keyword>
<evidence type="ECO:0000259" key="3">
    <source>
        <dbReference type="PROSITE" id="PS51177"/>
    </source>
</evidence>
<evidence type="ECO:0000256" key="1">
    <source>
        <dbReference type="ARBA" id="ARBA00022737"/>
    </source>
</evidence>
<dbReference type="Proteomes" id="UP001180020">
    <property type="component" value="Unassembled WGS sequence"/>
</dbReference>
<comment type="caution">
    <text evidence="4">The sequence shown here is derived from an EMBL/GenBank/DDBJ whole genome shotgun (WGS) entry which is preliminary data.</text>
</comment>
<feature type="repeat" description="Lumazine-binding" evidence="2">
    <location>
        <begin position="5"/>
        <end position="63"/>
    </location>
</feature>
<dbReference type="Pfam" id="PF00677">
    <property type="entry name" value="Lum_binding"/>
    <property type="match status" value="1"/>
</dbReference>
<accession>A0AAV9FDV9</accession>
<evidence type="ECO:0000256" key="2">
    <source>
        <dbReference type="PROSITE-ProRule" id="PRU00524"/>
    </source>
</evidence>
<dbReference type="GO" id="GO:0004746">
    <property type="term" value="F:riboflavin synthase activity"/>
    <property type="evidence" value="ECO:0007669"/>
    <property type="project" value="TreeGrafter"/>
</dbReference>
<dbReference type="InterPro" id="IPR001783">
    <property type="entry name" value="Lumazine-bd"/>
</dbReference>
<evidence type="ECO:0000313" key="5">
    <source>
        <dbReference type="Proteomes" id="UP001180020"/>
    </source>
</evidence>